<reference evidence="2 3" key="1">
    <citation type="submission" date="2010-10" db="EMBL/GenBank/DDBJ databases">
        <authorList>
            <person name="Durkin A.S."/>
            <person name="Madupu R."/>
            <person name="Torralba M."/>
            <person name="Gillis M."/>
            <person name="Methe B."/>
            <person name="Sutton G."/>
            <person name="Nelson K.E."/>
        </authorList>
    </citation>
    <scope>NUCLEOTIDE SEQUENCE [LARGE SCALE GENOMIC DNA]</scope>
    <source>
        <strain evidence="2 3">ACS-139-V-Col8</strain>
    </source>
</reference>
<dbReference type="SUPFAM" id="SSF54909">
    <property type="entry name" value="Dimeric alpha+beta barrel"/>
    <property type="match status" value="1"/>
</dbReference>
<dbReference type="RefSeq" id="WP_006419015.1">
    <property type="nucleotide sequence ID" value="NZ_AENN01000018.1"/>
</dbReference>
<dbReference type="Pfam" id="PF13412">
    <property type="entry name" value="HTH_24"/>
    <property type="match status" value="1"/>
</dbReference>
<dbReference type="GO" id="GO:0043565">
    <property type="term" value="F:sequence-specific DNA binding"/>
    <property type="evidence" value="ECO:0007669"/>
    <property type="project" value="TreeGrafter"/>
</dbReference>
<dbReference type="InterPro" id="IPR036388">
    <property type="entry name" value="WH-like_DNA-bd_sf"/>
</dbReference>
<dbReference type="STRING" id="908337.HMPREF9257_0445"/>
<dbReference type="PANTHER" id="PTHR30154:SF34">
    <property type="entry name" value="TRANSCRIPTIONAL REGULATOR AZLB"/>
    <property type="match status" value="1"/>
</dbReference>
<dbReference type="EMBL" id="AENN01000018">
    <property type="protein sequence ID" value="EFR30492.1"/>
    <property type="molecule type" value="Genomic_DNA"/>
</dbReference>
<dbReference type="SMART" id="SM00344">
    <property type="entry name" value="HTH_ASNC"/>
    <property type="match status" value="1"/>
</dbReference>
<keyword evidence="3" id="KW-1185">Reference proteome</keyword>
<feature type="domain" description="Transcription regulator AsnC/Lrp ligand binding" evidence="1">
    <location>
        <begin position="67"/>
        <end position="140"/>
    </location>
</feature>
<dbReference type="Gene3D" id="3.30.70.920">
    <property type="match status" value="1"/>
</dbReference>
<name>E4KRE5_9LACT</name>
<dbReference type="Pfam" id="PF01037">
    <property type="entry name" value="AsnC_trans_reg"/>
    <property type="match status" value="1"/>
</dbReference>
<dbReference type="AlphaFoldDB" id="E4KRE5"/>
<dbReference type="eggNOG" id="COG1522">
    <property type="taxonomic scope" value="Bacteria"/>
</dbReference>
<organism evidence="2 3">
    <name type="scientific">Eremococcus coleocola ACS-139-V-Col8</name>
    <dbReference type="NCBI Taxonomy" id="908337"/>
    <lineage>
        <taxon>Bacteria</taxon>
        <taxon>Bacillati</taxon>
        <taxon>Bacillota</taxon>
        <taxon>Bacilli</taxon>
        <taxon>Lactobacillales</taxon>
        <taxon>Aerococcaceae</taxon>
        <taxon>Eremococcus</taxon>
    </lineage>
</organism>
<gene>
    <name evidence="2" type="ORF">HMPREF9257_0445</name>
</gene>
<protein>
    <submittedName>
        <fullName evidence="2">Transcriptional regulator, AsnC family</fullName>
    </submittedName>
</protein>
<evidence type="ECO:0000313" key="3">
    <source>
        <dbReference type="Proteomes" id="UP000005990"/>
    </source>
</evidence>
<dbReference type="PANTHER" id="PTHR30154">
    <property type="entry name" value="LEUCINE-RESPONSIVE REGULATORY PROTEIN"/>
    <property type="match status" value="1"/>
</dbReference>
<accession>E4KRE5</accession>
<dbReference type="InterPro" id="IPR011008">
    <property type="entry name" value="Dimeric_a/b-barrel"/>
</dbReference>
<sequence length="162" mass="18553">MENREELLKLIETDSRLSIAELSRMLDMDQAAVEAEIAALEEENIIVGYHTLVNWDKTDDDHVEAIIEVKVNPQRGKGFDSIAAKIYQFEEVQALYLMSGGYDFNVELKKAPMKEIARFVSNKLSIIEEVQSTTTHVILKKYKDHGTFFVEKGKDKRMAVQE</sequence>
<dbReference type="InterPro" id="IPR036390">
    <property type="entry name" value="WH_DNA-bd_sf"/>
</dbReference>
<dbReference type="GO" id="GO:0043200">
    <property type="term" value="P:response to amino acid"/>
    <property type="evidence" value="ECO:0007669"/>
    <property type="project" value="TreeGrafter"/>
</dbReference>
<dbReference type="GO" id="GO:0005829">
    <property type="term" value="C:cytosol"/>
    <property type="evidence" value="ECO:0007669"/>
    <property type="project" value="TreeGrafter"/>
</dbReference>
<dbReference type="Gene3D" id="1.10.10.10">
    <property type="entry name" value="Winged helix-like DNA-binding domain superfamily/Winged helix DNA-binding domain"/>
    <property type="match status" value="1"/>
</dbReference>
<evidence type="ECO:0000259" key="1">
    <source>
        <dbReference type="Pfam" id="PF01037"/>
    </source>
</evidence>
<dbReference type="InterPro" id="IPR019887">
    <property type="entry name" value="Tscrpt_reg_AsnC/Lrp_C"/>
</dbReference>
<dbReference type="Proteomes" id="UP000005990">
    <property type="component" value="Unassembled WGS sequence"/>
</dbReference>
<dbReference type="InterPro" id="IPR019888">
    <property type="entry name" value="Tscrpt_reg_AsnC-like"/>
</dbReference>
<evidence type="ECO:0000313" key="2">
    <source>
        <dbReference type="EMBL" id="EFR30492.1"/>
    </source>
</evidence>
<dbReference type="SUPFAM" id="SSF46785">
    <property type="entry name" value="Winged helix' DNA-binding domain"/>
    <property type="match status" value="1"/>
</dbReference>
<dbReference type="OrthoDB" id="66249at2"/>
<comment type="caution">
    <text evidence="2">The sequence shown here is derived from an EMBL/GenBank/DDBJ whole genome shotgun (WGS) entry which is preliminary data.</text>
</comment>
<proteinExistence type="predicted"/>